<evidence type="ECO:0000313" key="3">
    <source>
        <dbReference type="Proteomes" id="UP000295221"/>
    </source>
</evidence>
<feature type="chain" id="PRO_5020754697" description="Pyrroloquinoline-quinone binding quinoprotein" evidence="1">
    <location>
        <begin position="23"/>
        <end position="202"/>
    </location>
</feature>
<dbReference type="SMART" id="SM00320">
    <property type="entry name" value="WD40"/>
    <property type="match status" value="2"/>
</dbReference>
<comment type="caution">
    <text evidence="2">The sequence shown here is derived from an EMBL/GenBank/DDBJ whole genome shotgun (WGS) entry which is preliminary data.</text>
</comment>
<dbReference type="Pfam" id="PF00400">
    <property type="entry name" value="WD40"/>
    <property type="match status" value="1"/>
</dbReference>
<evidence type="ECO:0000256" key="1">
    <source>
        <dbReference type="SAM" id="SignalP"/>
    </source>
</evidence>
<keyword evidence="3" id="KW-1185">Reference proteome</keyword>
<feature type="signal peptide" evidence="1">
    <location>
        <begin position="1"/>
        <end position="22"/>
    </location>
</feature>
<accession>A0A4R2GJ14</accession>
<reference evidence="2 3" key="1">
    <citation type="submission" date="2019-03" db="EMBL/GenBank/DDBJ databases">
        <title>Genomic Encyclopedia of Type Strains, Phase IV (KMG-IV): sequencing the most valuable type-strain genomes for metagenomic binning, comparative biology and taxonomic classification.</title>
        <authorList>
            <person name="Goeker M."/>
        </authorList>
    </citation>
    <scope>NUCLEOTIDE SEQUENCE [LARGE SCALE GENOMIC DNA]</scope>
    <source>
        <strain evidence="2 3">DSM 24179</strain>
    </source>
</reference>
<evidence type="ECO:0008006" key="4">
    <source>
        <dbReference type="Google" id="ProtNLM"/>
    </source>
</evidence>
<proteinExistence type="predicted"/>
<dbReference type="RefSeq" id="WP_132433691.1">
    <property type="nucleotide sequence ID" value="NZ_SLWK01000005.1"/>
</dbReference>
<evidence type="ECO:0000313" key="2">
    <source>
        <dbReference type="EMBL" id="TCO08405.1"/>
    </source>
</evidence>
<name>A0A4R2GJ14_9BACT</name>
<protein>
    <recommendedName>
        <fullName evidence="4">Pyrroloquinoline-quinone binding quinoprotein</fullName>
    </recommendedName>
</protein>
<gene>
    <name evidence="2" type="ORF">EV194_105210</name>
</gene>
<dbReference type="SUPFAM" id="SSF50978">
    <property type="entry name" value="WD40 repeat-like"/>
    <property type="match status" value="1"/>
</dbReference>
<dbReference type="EMBL" id="SLWK01000005">
    <property type="protein sequence ID" value="TCO08405.1"/>
    <property type="molecule type" value="Genomic_DNA"/>
</dbReference>
<dbReference type="InterPro" id="IPR001680">
    <property type="entry name" value="WD40_rpt"/>
</dbReference>
<dbReference type="OrthoDB" id="434800at2"/>
<dbReference type="Proteomes" id="UP000295221">
    <property type="component" value="Unassembled WGS sequence"/>
</dbReference>
<organism evidence="2 3">
    <name type="scientific">Natronoflexus pectinivorans</name>
    <dbReference type="NCBI Taxonomy" id="682526"/>
    <lineage>
        <taxon>Bacteria</taxon>
        <taxon>Pseudomonadati</taxon>
        <taxon>Bacteroidota</taxon>
        <taxon>Bacteroidia</taxon>
        <taxon>Marinilabiliales</taxon>
        <taxon>Marinilabiliaceae</taxon>
        <taxon>Natronoflexus</taxon>
    </lineage>
</organism>
<dbReference type="AlphaFoldDB" id="A0A4R2GJ14"/>
<keyword evidence="1" id="KW-0732">Signal</keyword>
<sequence length="202" mass="22660">MKLIILALSILLLNSQLFILHSQNTALTQLPYINSNIYTFDILGNGKYLYFANENSIIQYDLINNVTVNIIDVHTGSPVVSILVHTNIILLGTKSGKLISVSKETGKTLFENDYRSGRVNALALTSDERYVISGLESGMVFKHSIEDLNLVDTIFQHEKAITSIDVSREKQLIAISSEDGSISLVSEPTYEWIKKYWFQMIG</sequence>
<dbReference type="InterPro" id="IPR015943">
    <property type="entry name" value="WD40/YVTN_repeat-like_dom_sf"/>
</dbReference>
<dbReference type="InterPro" id="IPR036322">
    <property type="entry name" value="WD40_repeat_dom_sf"/>
</dbReference>
<dbReference type="Gene3D" id="2.130.10.10">
    <property type="entry name" value="YVTN repeat-like/Quinoprotein amine dehydrogenase"/>
    <property type="match status" value="1"/>
</dbReference>